<keyword evidence="3 6" id="KW-0808">Transferase</keyword>
<evidence type="ECO:0000313" key="10">
    <source>
        <dbReference type="Proteomes" id="UP000436483"/>
    </source>
</evidence>
<dbReference type="Proteomes" id="UP000436483">
    <property type="component" value="Unassembled WGS sequence"/>
</dbReference>
<evidence type="ECO:0000256" key="1">
    <source>
        <dbReference type="ARBA" id="ARBA00011738"/>
    </source>
</evidence>
<feature type="binding site" evidence="6">
    <location>
        <position position="691"/>
    </location>
    <ligand>
        <name>alpha-maltose 1-phosphate</name>
        <dbReference type="ChEBI" id="CHEBI:63576"/>
    </ligand>
</feature>
<accession>A0A7X3MRZ1</accession>
<dbReference type="InterPro" id="IPR013783">
    <property type="entry name" value="Ig-like_fold"/>
</dbReference>
<feature type="binding site" evidence="6">
    <location>
        <position position="786"/>
    </location>
    <ligand>
        <name>alpha-maltose 1-phosphate</name>
        <dbReference type="ChEBI" id="CHEBI:63576"/>
    </ligand>
</feature>
<feature type="binding site" evidence="6">
    <location>
        <position position="824"/>
    </location>
    <ligand>
        <name>alpha-maltose 1-phosphate</name>
        <dbReference type="ChEBI" id="CHEBI:63576"/>
    </ligand>
</feature>
<evidence type="ECO:0000256" key="5">
    <source>
        <dbReference type="ARBA" id="ARBA00048735"/>
    </source>
</evidence>
<dbReference type="Gene3D" id="3.20.20.80">
    <property type="entry name" value="Glycosidases"/>
    <property type="match status" value="2"/>
</dbReference>
<keyword evidence="10" id="KW-1185">Reference proteome</keyword>
<dbReference type="Gene3D" id="1.20.58.80">
    <property type="entry name" value="Phosphotransferase system, lactose/cellobiose-type IIA subunit"/>
    <property type="match status" value="1"/>
</dbReference>
<name>A0A7X3MRZ1_9HYPH</name>
<comment type="function">
    <text evidence="6">Maltosyltransferase that uses maltose 1-phosphate (M1P) as the sugar donor to elongate linear or branched alpha-(1-&gt;4)-glucans. Is involved in a branched alpha-glucan biosynthetic pathway from trehalose, together with TreS, Mak and GlgB.</text>
</comment>
<dbReference type="Pfam" id="PF21702">
    <property type="entry name" value="GLGE_C"/>
    <property type="match status" value="1"/>
</dbReference>
<dbReference type="CDD" id="cd00551">
    <property type="entry name" value="AmyAc_family"/>
    <property type="match status" value="1"/>
</dbReference>
<feature type="domain" description="Glycosyl hydrolase family 13 catalytic" evidence="8">
    <location>
        <begin position="643"/>
        <end position="988"/>
    </location>
</feature>
<protein>
    <recommendedName>
        <fullName evidence="6">Alpha-1,4-glucan:maltose-1-phosphate maltosyltransferase</fullName>
        <shortName evidence="6">GMPMT</shortName>
        <ecNumber evidence="6">2.4.99.16</ecNumber>
    </recommendedName>
    <alternativeName>
        <fullName evidence="6">(1-&gt;4)-alpha-D-glucan:maltose-1-phosphate alpha-D-maltosyltransferase</fullName>
    </alternativeName>
</protein>
<feature type="active site" description="Proton donor" evidence="6">
    <location>
        <position position="852"/>
    </location>
</feature>
<dbReference type="Pfam" id="PF11896">
    <property type="entry name" value="GlgE_dom_N_S"/>
    <property type="match status" value="1"/>
</dbReference>
<feature type="binding site" evidence="6">
    <location>
        <position position="751"/>
    </location>
    <ligand>
        <name>alpha-maltose 1-phosphate</name>
        <dbReference type="ChEBI" id="CHEBI:63576"/>
    </ligand>
</feature>
<comment type="catalytic activity">
    <reaction evidence="5 6">
        <text>alpha-maltose 1-phosphate + [(1-&gt;4)-alpha-D-glucosyl](n) = [(1-&gt;4)-alpha-D-glucosyl](n+2) + phosphate</text>
        <dbReference type="Rhea" id="RHEA:42692"/>
        <dbReference type="Rhea" id="RHEA-COMP:9584"/>
        <dbReference type="Rhea" id="RHEA-COMP:10183"/>
        <dbReference type="ChEBI" id="CHEBI:15444"/>
        <dbReference type="ChEBI" id="CHEBI:43474"/>
        <dbReference type="ChEBI" id="CHEBI:63576"/>
        <dbReference type="EC" id="2.4.99.16"/>
    </reaction>
</comment>
<sequence length="1094" mass="122961">MRVEDTDHAAPRIYYVHPLLVGSLDDWDKIFDHAAALGFDTILMAPPFEPGHGGSIFLPRDMERFHPALGHGGAVDDLARLADSARARNLALALDLVVDRVAADSNFARELGLEVASADILDPRQDPADREAVIIPFEATAPADHPYLSMLSDRLRAFTAAGVSGFRCLHWDRVPPAALKRLIATVRGNAPEIRFLAWTPGVTFEVQRALCGIGFNGTFSSLRWWNLREGWIVDEHELHRTIGYEIAFPEAPFDKRITHEVEPLEVLESSATRALWLSAALGDGILVPMGFEFGCRDRLDPTRGDGAGLARLKERGSFDISGEVRAANALLARENGRFARKPLHLVVGHASPVTTVLRIDAEDVRQGNAARLVIANADLRRPAHAAGSFVISEAGARFVPFREAGDGGFEINPATSVNLRPGEVRVLEGHPLRAIKGAIPVPAVEQATSAPRLVIENITPAVDEGEFPVKRIVGDLVRVEADIFGDGHDPLAASLVWRAADETEWRETRMRLLVNDRWCAEFPLERLGRYEFAVQAWRDPFAIFRSELEKKYAAGLDVTLELEEGRLLVEAALSETQGDVADRVRSMAERLAGADYDSRLEILLSPEASDIMTAADRRPFLVRSKPMPLDAERTAAGFASWYELFPRSQSGDPKRHGTFDDVIRRLPAIRSMGFDVLYLTPIHPIGHTHRKGRNNSLTAGPDDPGSPYAIGSEAGGHDAIHPELGTFEDFRRLVSAAADHGLELALDIAVQASPDHPWLKEHPDWFDWRPDGTIKYAENPPKKYEDIVNVDFYAKGAVPSLWLELRDTILLWVEQGVKLFRIDNPHTKPFPFWEWLIADVRRNHPEVAFLSEAFTRPKIMYRLAKIGFSQSYTYFTWRNEKWELEEYMEELTRTAPKDFFRPHFFVNTPDINPDFLQNAPRSAYLIRAALATTLSGLWGMYNGFELCEGRPDAKRKEYADSEKYEIRVWDWARPGNIINEISILNRIRRENPALHSHLGITFLNAWNDKIIFYEKATPGRENVVLVAVSLDTHNVQEADVELPLWRFGLPDHGSLAVEDLVRHHRFTWTGKYQRIRCDPGELPFSIWRISSKDT</sequence>
<dbReference type="InterPro" id="IPR006047">
    <property type="entry name" value="GH13_cat_dom"/>
</dbReference>
<comment type="similarity">
    <text evidence="6">Belongs to the glycosyl hydrolase 13 family. GlgE subfamily.</text>
</comment>
<dbReference type="InterPro" id="IPR021828">
    <property type="entry name" value="GlgE_dom_N/S"/>
</dbReference>
<dbReference type="Gene3D" id="2.60.40.1180">
    <property type="entry name" value="Golgi alpha-mannosidase II"/>
    <property type="match status" value="1"/>
</dbReference>
<dbReference type="Gene3D" id="2.60.40.10">
    <property type="entry name" value="Immunoglobulins"/>
    <property type="match status" value="1"/>
</dbReference>
<gene>
    <name evidence="6" type="primary">glgE</name>
    <name evidence="9" type="ORF">GR328_11825</name>
</gene>
<proteinExistence type="inferred from homology"/>
<reference evidence="9 10" key="1">
    <citation type="submission" date="2019-12" db="EMBL/GenBank/DDBJ databases">
        <authorList>
            <person name="Yuan C.-G."/>
        </authorList>
    </citation>
    <scope>NUCLEOTIDE SEQUENCE [LARGE SCALE GENOMIC DNA]</scope>
    <source>
        <strain evidence="9 10">KCTC 23863</strain>
    </source>
</reference>
<feature type="active site" description="Nucleophile" evidence="6">
    <location>
        <position position="823"/>
    </location>
</feature>
<evidence type="ECO:0000256" key="2">
    <source>
        <dbReference type="ARBA" id="ARBA00022676"/>
    </source>
</evidence>
<evidence type="ECO:0000313" key="9">
    <source>
        <dbReference type="EMBL" id="MXQ12143.1"/>
    </source>
</evidence>
<keyword evidence="2 6" id="KW-0328">Glycosyltransferase</keyword>
<dbReference type="InterPro" id="IPR026585">
    <property type="entry name" value="GlgE"/>
</dbReference>
<dbReference type="EMBL" id="WURB01000007">
    <property type="protein sequence ID" value="MXQ12143.1"/>
    <property type="molecule type" value="Genomic_DNA"/>
</dbReference>
<dbReference type="PANTHER" id="PTHR47786:SF2">
    <property type="entry name" value="GLYCOSYL HYDROLASE FAMILY 13 CATALYTIC DOMAIN-CONTAINING PROTEIN"/>
    <property type="match status" value="1"/>
</dbReference>
<feature type="binding site" evidence="6">
    <location>
        <begin position="963"/>
        <end position="964"/>
    </location>
    <ligand>
        <name>alpha-maltose 1-phosphate</name>
        <dbReference type="ChEBI" id="CHEBI:63576"/>
    </ligand>
</feature>
<evidence type="ECO:0000256" key="4">
    <source>
        <dbReference type="ARBA" id="ARBA00023277"/>
    </source>
</evidence>
<evidence type="ECO:0000256" key="3">
    <source>
        <dbReference type="ARBA" id="ARBA00022679"/>
    </source>
</evidence>
<feature type="region of interest" description="Disordered" evidence="7">
    <location>
        <begin position="689"/>
        <end position="715"/>
    </location>
</feature>
<dbReference type="EC" id="2.4.99.16" evidence="6"/>
<dbReference type="InterPro" id="IPR013780">
    <property type="entry name" value="Glyco_hydro_b"/>
</dbReference>
<dbReference type="HAMAP" id="MF_02124">
    <property type="entry name" value="GlgE"/>
    <property type="match status" value="1"/>
</dbReference>
<comment type="subunit">
    <text evidence="1 6">Homodimer.</text>
</comment>
<dbReference type="InterPro" id="IPR049171">
    <property type="entry name" value="GLGE_C"/>
</dbReference>
<dbReference type="PANTHER" id="PTHR47786">
    <property type="entry name" value="ALPHA-1,4-GLUCAN:MALTOSE-1-PHOSPHATE MALTOSYLTRANSFERASE"/>
    <property type="match status" value="1"/>
</dbReference>
<dbReference type="Pfam" id="PF00128">
    <property type="entry name" value="Alpha-amylase"/>
    <property type="match status" value="1"/>
</dbReference>
<dbReference type="GO" id="GO:0004553">
    <property type="term" value="F:hydrolase activity, hydrolyzing O-glycosyl compounds"/>
    <property type="evidence" value="ECO:0007669"/>
    <property type="project" value="InterPro"/>
</dbReference>
<feature type="site" description="Transition state stabilizer" evidence="6">
    <location>
        <position position="910"/>
    </location>
</feature>
<dbReference type="SMART" id="SM00642">
    <property type="entry name" value="Aamy"/>
    <property type="match status" value="1"/>
</dbReference>
<evidence type="ECO:0000256" key="7">
    <source>
        <dbReference type="SAM" id="MobiDB-lite"/>
    </source>
</evidence>
<dbReference type="GO" id="GO:0030979">
    <property type="term" value="P:alpha-glucan biosynthetic process"/>
    <property type="evidence" value="ECO:0007669"/>
    <property type="project" value="UniProtKB-UniRule"/>
</dbReference>
<reference evidence="9 10" key="2">
    <citation type="submission" date="2020-01" db="EMBL/GenBank/DDBJ databases">
        <title>Microvirga sp. nov., an arsenate reduction bacterium isolated from Tibet hotspring sediments.</title>
        <authorList>
            <person name="Xian W.-D."/>
            <person name="Li W.-J."/>
        </authorList>
    </citation>
    <scope>NUCLEOTIDE SEQUENCE [LARGE SCALE GENOMIC DNA]</scope>
    <source>
        <strain evidence="9 10">KCTC 23863</strain>
    </source>
</reference>
<comment type="caution">
    <text evidence="9">The sequence shown here is derived from an EMBL/GenBank/DDBJ whole genome shotgun (WGS) entry which is preliminary data.</text>
</comment>
<dbReference type="GO" id="GO:0016758">
    <property type="term" value="F:hexosyltransferase activity"/>
    <property type="evidence" value="ECO:0007669"/>
    <property type="project" value="UniProtKB-UniRule"/>
</dbReference>
<dbReference type="InterPro" id="IPR017853">
    <property type="entry name" value="GH"/>
</dbReference>
<keyword evidence="4 6" id="KW-0119">Carbohydrate metabolism</keyword>
<dbReference type="SUPFAM" id="SSF51445">
    <property type="entry name" value="(Trans)glycosidases"/>
    <property type="match status" value="2"/>
</dbReference>
<evidence type="ECO:0000256" key="6">
    <source>
        <dbReference type="HAMAP-Rule" id="MF_02124"/>
    </source>
</evidence>
<evidence type="ECO:0000259" key="8">
    <source>
        <dbReference type="SMART" id="SM00642"/>
    </source>
</evidence>
<dbReference type="OrthoDB" id="9805159at2"/>
<dbReference type="AlphaFoldDB" id="A0A7X3MRZ1"/>
<organism evidence="9 10">
    <name type="scientific">Microvirga makkahensis</name>
    <dbReference type="NCBI Taxonomy" id="1128670"/>
    <lineage>
        <taxon>Bacteria</taxon>
        <taxon>Pseudomonadati</taxon>
        <taxon>Pseudomonadota</taxon>
        <taxon>Alphaproteobacteria</taxon>
        <taxon>Hyphomicrobiales</taxon>
        <taxon>Methylobacteriaceae</taxon>
        <taxon>Microvirga</taxon>
    </lineage>
</organism>
<dbReference type="CDD" id="cd11344">
    <property type="entry name" value="AmyAc_GlgE_like"/>
    <property type="match status" value="1"/>
</dbReference>